<keyword evidence="1" id="KW-0472">Membrane</keyword>
<keyword evidence="3" id="KW-1185">Reference proteome</keyword>
<evidence type="ECO:0000256" key="1">
    <source>
        <dbReference type="SAM" id="Phobius"/>
    </source>
</evidence>
<keyword evidence="1" id="KW-1133">Transmembrane helix</keyword>
<proteinExistence type="predicted"/>
<organism evidence="2 3">
    <name type="scientific">Streptosporangium algeriense</name>
    <dbReference type="NCBI Taxonomy" id="1682748"/>
    <lineage>
        <taxon>Bacteria</taxon>
        <taxon>Bacillati</taxon>
        <taxon>Actinomycetota</taxon>
        <taxon>Actinomycetes</taxon>
        <taxon>Streptosporangiales</taxon>
        <taxon>Streptosporangiaceae</taxon>
        <taxon>Streptosporangium</taxon>
    </lineage>
</organism>
<feature type="transmembrane region" description="Helical" evidence="1">
    <location>
        <begin position="50"/>
        <end position="69"/>
    </location>
</feature>
<gene>
    <name evidence="2" type="ORF">ACFQ08_09365</name>
</gene>
<accession>A0ABW3DP20</accession>
<dbReference type="EMBL" id="JBHTHX010000222">
    <property type="protein sequence ID" value="MFD0884754.1"/>
    <property type="molecule type" value="Genomic_DNA"/>
</dbReference>
<evidence type="ECO:0000313" key="3">
    <source>
        <dbReference type="Proteomes" id="UP001597024"/>
    </source>
</evidence>
<keyword evidence="1" id="KW-0812">Transmembrane</keyword>
<evidence type="ECO:0000313" key="2">
    <source>
        <dbReference type="EMBL" id="MFD0884754.1"/>
    </source>
</evidence>
<comment type="caution">
    <text evidence="2">The sequence shown here is derived from an EMBL/GenBank/DDBJ whole genome shotgun (WGS) entry which is preliminary data.</text>
</comment>
<protein>
    <recommendedName>
        <fullName evidence="4">Gram-positive cocci surface proteins LPxTG domain-containing protein</fullName>
    </recommendedName>
</protein>
<evidence type="ECO:0008006" key="4">
    <source>
        <dbReference type="Google" id="ProtNLM"/>
    </source>
</evidence>
<name>A0ABW3DP20_9ACTN</name>
<sequence>MDRLILPEPQRGGANGLVGGKDLPTGAGLPIGLMSAAQPIGVTGMNSGSLFALLLGAMAAASATLFVTARRIRFAKK</sequence>
<dbReference type="Proteomes" id="UP001597024">
    <property type="component" value="Unassembled WGS sequence"/>
</dbReference>
<reference evidence="3" key="1">
    <citation type="journal article" date="2019" name="Int. J. Syst. Evol. Microbiol.">
        <title>The Global Catalogue of Microorganisms (GCM) 10K type strain sequencing project: providing services to taxonomists for standard genome sequencing and annotation.</title>
        <authorList>
            <consortium name="The Broad Institute Genomics Platform"/>
            <consortium name="The Broad Institute Genome Sequencing Center for Infectious Disease"/>
            <person name="Wu L."/>
            <person name="Ma J."/>
        </authorList>
    </citation>
    <scope>NUCLEOTIDE SEQUENCE [LARGE SCALE GENOMIC DNA]</scope>
    <source>
        <strain evidence="3">CCUG 62974</strain>
    </source>
</reference>